<organism evidence="1 2">
    <name type="scientific">Frateuria aurantia (strain ATCC 33424 / DSM 6220 / KCTC 2777 / LMG 1558 / NBRC 3245 / NCIMB 13370)</name>
    <name type="common">Acetobacter aurantius</name>
    <dbReference type="NCBI Taxonomy" id="767434"/>
    <lineage>
        <taxon>Bacteria</taxon>
        <taxon>Pseudomonadati</taxon>
        <taxon>Pseudomonadota</taxon>
        <taxon>Gammaproteobacteria</taxon>
        <taxon>Lysobacterales</taxon>
        <taxon>Rhodanobacteraceae</taxon>
        <taxon>Frateuria</taxon>
    </lineage>
</organism>
<dbReference type="HOGENOM" id="CLU_3061794_0_0_6"/>
<dbReference type="KEGG" id="fau:Fraau_2219"/>
<proteinExistence type="predicted"/>
<evidence type="ECO:0000313" key="1">
    <source>
        <dbReference type="EMBL" id="AFC86596.1"/>
    </source>
</evidence>
<reference evidence="1" key="1">
    <citation type="submission" date="2012-02" db="EMBL/GenBank/DDBJ databases">
        <title>The complete genome of Frateuria aurantia DSM 6220.</title>
        <authorList>
            <consortium name="US DOE Joint Genome Institute (JGI-PGF)"/>
            <person name="Lucas S."/>
            <person name="Copeland A."/>
            <person name="Lapidus A."/>
            <person name="Glavina del Rio T."/>
            <person name="Dalin E."/>
            <person name="Tice H."/>
            <person name="Bruce D."/>
            <person name="Goodwin L."/>
            <person name="Pitluck S."/>
            <person name="Peters L."/>
            <person name="Ovchinnikova G."/>
            <person name="Teshima H."/>
            <person name="Kyrpides N."/>
            <person name="Mavromatis K."/>
            <person name="Ivanova N."/>
            <person name="Brettin T."/>
            <person name="Detter J.C."/>
            <person name="Han C."/>
            <person name="Larimer F."/>
            <person name="Land M."/>
            <person name="Hauser L."/>
            <person name="Markowitz V."/>
            <person name="Cheng J.-F."/>
            <person name="Hugenholtz P."/>
            <person name="Woyke T."/>
            <person name="Wu D."/>
            <person name="Brambilla E."/>
            <person name="Klenk H.-P."/>
            <person name="Eisen J.A."/>
        </authorList>
    </citation>
    <scope>NUCLEOTIDE SEQUENCE</scope>
    <source>
        <strain evidence="1">DSM 6220</strain>
    </source>
</reference>
<accession>H8L4P1</accession>
<dbReference type="AlphaFoldDB" id="H8L4P1"/>
<evidence type="ECO:0000313" key="2">
    <source>
        <dbReference type="Proteomes" id="UP000005234"/>
    </source>
</evidence>
<keyword evidence="2" id="KW-1185">Reference proteome</keyword>
<dbReference type="STRING" id="767434.Fraau_2219"/>
<gene>
    <name evidence="1" type="ordered locus">Fraau_2219</name>
</gene>
<name>H8L4P1_FRAAD</name>
<protein>
    <submittedName>
        <fullName evidence="1">Uncharacterized protein</fullName>
    </submittedName>
</protein>
<dbReference type="EMBL" id="CP003350">
    <property type="protein sequence ID" value="AFC86596.1"/>
    <property type="molecule type" value="Genomic_DNA"/>
</dbReference>
<sequence length="53" mass="5730">MVGVLLAERALADASVPATSRAPEYVEVHLRLKPGASLVVVHHRLPSEFPVKD</sequence>
<dbReference type="Proteomes" id="UP000005234">
    <property type="component" value="Chromosome"/>
</dbReference>